<dbReference type="PROSITE" id="PS51257">
    <property type="entry name" value="PROKAR_LIPOPROTEIN"/>
    <property type="match status" value="1"/>
</dbReference>
<accession>A0ABX2EP14</accession>
<evidence type="ECO:0000313" key="2">
    <source>
        <dbReference type="EMBL" id="NRF70224.1"/>
    </source>
</evidence>
<reference evidence="2 3" key="1">
    <citation type="submission" date="2020-05" db="EMBL/GenBank/DDBJ databases">
        <title>Aquincola sp. isolate from soil.</title>
        <authorList>
            <person name="Han J."/>
            <person name="Kim D.-U."/>
        </authorList>
    </citation>
    <scope>NUCLEOTIDE SEQUENCE [LARGE SCALE GENOMIC DNA]</scope>
    <source>
        <strain evidence="2 3">S2</strain>
    </source>
</reference>
<dbReference type="RefSeq" id="WP_173128807.1">
    <property type="nucleotide sequence ID" value="NZ_JABRWJ010000008.1"/>
</dbReference>
<comment type="caution">
    <text evidence="2">The sequence shown here is derived from an EMBL/GenBank/DDBJ whole genome shotgun (WGS) entry which is preliminary data.</text>
</comment>
<sequence>MKTLLILHVTAAGLWLGCVLTEALFERALLGQGEDAERLLARLHGRVDLAVEIPALSLVAISGGLLLRDVPMSPLLLAKIGFGLLALLANAGCIALVRKRRSAAEAADWTAFRRLDQLQHRLGALVLTGLLGALGLGLGR</sequence>
<keyword evidence="1" id="KW-0472">Membrane</keyword>
<organism evidence="2 3">
    <name type="scientific">Pseudaquabacterium terrae</name>
    <dbReference type="NCBI Taxonomy" id="2732868"/>
    <lineage>
        <taxon>Bacteria</taxon>
        <taxon>Pseudomonadati</taxon>
        <taxon>Pseudomonadota</taxon>
        <taxon>Betaproteobacteria</taxon>
        <taxon>Burkholderiales</taxon>
        <taxon>Sphaerotilaceae</taxon>
        <taxon>Pseudaquabacterium</taxon>
    </lineage>
</organism>
<gene>
    <name evidence="2" type="ORF">HLB44_24765</name>
</gene>
<feature type="transmembrane region" description="Helical" evidence="1">
    <location>
        <begin position="76"/>
        <end position="97"/>
    </location>
</feature>
<evidence type="ECO:0008006" key="4">
    <source>
        <dbReference type="Google" id="ProtNLM"/>
    </source>
</evidence>
<dbReference type="EMBL" id="JABRWJ010000008">
    <property type="protein sequence ID" value="NRF70224.1"/>
    <property type="molecule type" value="Genomic_DNA"/>
</dbReference>
<proteinExistence type="predicted"/>
<keyword evidence="3" id="KW-1185">Reference proteome</keyword>
<keyword evidence="1" id="KW-1133">Transmembrane helix</keyword>
<evidence type="ECO:0000256" key="1">
    <source>
        <dbReference type="SAM" id="Phobius"/>
    </source>
</evidence>
<feature type="transmembrane region" description="Helical" evidence="1">
    <location>
        <begin position="118"/>
        <end position="138"/>
    </location>
</feature>
<evidence type="ECO:0000313" key="3">
    <source>
        <dbReference type="Proteomes" id="UP000737171"/>
    </source>
</evidence>
<keyword evidence="1" id="KW-0812">Transmembrane</keyword>
<protein>
    <recommendedName>
        <fullName evidence="4">Copper resistance protein D domain-containing protein</fullName>
    </recommendedName>
</protein>
<name>A0ABX2EP14_9BURK</name>
<dbReference type="Proteomes" id="UP000737171">
    <property type="component" value="Unassembled WGS sequence"/>
</dbReference>